<reference evidence="4" key="1">
    <citation type="submission" date="2016-12" db="EMBL/GenBank/DDBJ databases">
        <authorList>
            <person name="Varghese N."/>
            <person name="Submissions S."/>
        </authorList>
    </citation>
    <scope>NUCLEOTIDE SEQUENCE [LARGE SCALE GENOMIC DNA]</scope>
    <source>
        <strain evidence="4">DSM 11032</strain>
    </source>
</reference>
<dbReference type="RefSeq" id="WP_245790183.1">
    <property type="nucleotide sequence ID" value="NZ_FRDF01000014.1"/>
</dbReference>
<evidence type="ECO:0000256" key="1">
    <source>
        <dbReference type="SAM" id="Coils"/>
    </source>
</evidence>
<evidence type="ECO:0008006" key="5">
    <source>
        <dbReference type="Google" id="ProtNLM"/>
    </source>
</evidence>
<evidence type="ECO:0000313" key="3">
    <source>
        <dbReference type="EMBL" id="SHN61989.1"/>
    </source>
</evidence>
<feature type="signal peptide" evidence="2">
    <location>
        <begin position="1"/>
        <end position="26"/>
    </location>
</feature>
<feature type="coiled-coil region" evidence="1">
    <location>
        <begin position="28"/>
        <end position="62"/>
    </location>
</feature>
<keyword evidence="4" id="KW-1185">Reference proteome</keyword>
<dbReference type="SUPFAM" id="SSF56935">
    <property type="entry name" value="Porins"/>
    <property type="match status" value="1"/>
</dbReference>
<evidence type="ECO:0000256" key="2">
    <source>
        <dbReference type="SAM" id="SignalP"/>
    </source>
</evidence>
<dbReference type="CDD" id="cd14686">
    <property type="entry name" value="bZIP"/>
    <property type="match status" value="1"/>
</dbReference>
<name>A0A1M7SU29_9SPHN</name>
<keyword evidence="1" id="KW-0175">Coiled coil</keyword>
<gene>
    <name evidence="3" type="ORF">SAMN02745193_02354</name>
</gene>
<keyword evidence="2" id="KW-0732">Signal</keyword>
<dbReference type="STRING" id="198312.SAMN02745193_02354"/>
<sequence length="510" mass="54619">MNIDFLARNALLAGVACAAFATPAAAQDAALLQRLEALERKFEALEDENRTLKEELVDLRETAAAEPAPTAQASSHQTAAADAASAGSGRAFRDTIGISPTYAFRVLDQAVDVNSKPLVQLEALQNGELSGRATLSGQVTAIANFQWSNRDSKFGYLMRNPTSANQIGDVVSEALLHSANLAVTARVTNDLTAYAELLYDPQQNFAAGTITGLARNNISLRRGWLMWGNLDKSPVYALVGKMDVPFGLNDTVNPFTNSTNWHAFSPLAYGAQLGFHQGGLDVRAMAVQGGAQFRSANAPVEGTNVPSRLNNFAVDARYTIPFGDIGDGLMVGGSYQHATSYCQGYPVFHFNPCQDNNPGIAAYGRLDLGPIQMIGEYAQTTKAWPGSNVPIPTNPLNIFPAVKAKAFTVGGRYSFGSEMAVQQERAFAISGEFSKFIAGAEDSPWERQNQAVAGFSWFPATNFNLFAEFIHVDGFAPLNFLSGGNFPDGSTWSDRDATTNVILIGGTAAF</sequence>
<accession>A0A1M7SU29</accession>
<organism evidence="3 4">
    <name type="scientific">Erythrobacter sanguineus</name>
    <dbReference type="NCBI Taxonomy" id="198312"/>
    <lineage>
        <taxon>Bacteria</taxon>
        <taxon>Pseudomonadati</taxon>
        <taxon>Pseudomonadota</taxon>
        <taxon>Alphaproteobacteria</taxon>
        <taxon>Sphingomonadales</taxon>
        <taxon>Erythrobacteraceae</taxon>
        <taxon>Erythrobacter/Porphyrobacter group</taxon>
        <taxon>Erythrobacter</taxon>
    </lineage>
</organism>
<feature type="chain" id="PRO_5009929281" description="Porin" evidence="2">
    <location>
        <begin position="27"/>
        <end position="510"/>
    </location>
</feature>
<dbReference type="EMBL" id="FRDF01000014">
    <property type="protein sequence ID" value="SHN61989.1"/>
    <property type="molecule type" value="Genomic_DNA"/>
</dbReference>
<evidence type="ECO:0000313" key="4">
    <source>
        <dbReference type="Proteomes" id="UP000184391"/>
    </source>
</evidence>
<protein>
    <recommendedName>
        <fullName evidence="5">Porin</fullName>
    </recommendedName>
</protein>
<dbReference type="AlphaFoldDB" id="A0A1M7SU29"/>
<proteinExistence type="predicted"/>
<dbReference type="Proteomes" id="UP000184391">
    <property type="component" value="Unassembled WGS sequence"/>
</dbReference>